<dbReference type="InterPro" id="IPR026877">
    <property type="entry name" value="DXPR_C"/>
</dbReference>
<dbReference type="NCBIfam" id="NF009114">
    <property type="entry name" value="PRK12464.1"/>
    <property type="match status" value="1"/>
</dbReference>
<evidence type="ECO:0000256" key="6">
    <source>
        <dbReference type="ARBA" id="ARBA00023211"/>
    </source>
</evidence>
<evidence type="ECO:0000259" key="12">
    <source>
        <dbReference type="Pfam" id="PF13288"/>
    </source>
</evidence>
<comment type="caution">
    <text evidence="9">Lacks conserved residue(s) required for the propagation of feature annotation.</text>
</comment>
<dbReference type="Gene3D" id="1.10.1740.10">
    <property type="match status" value="1"/>
</dbReference>
<feature type="binding site" evidence="9">
    <location>
        <position position="18"/>
    </location>
    <ligand>
        <name>NADPH</name>
        <dbReference type="ChEBI" id="CHEBI:57783"/>
    </ligand>
</feature>
<feature type="binding site" evidence="9">
    <location>
        <position position="16"/>
    </location>
    <ligand>
        <name>NADPH</name>
        <dbReference type="ChEBI" id="CHEBI:57783"/>
    </ligand>
</feature>
<dbReference type="PANTHER" id="PTHR30525">
    <property type="entry name" value="1-DEOXY-D-XYLULOSE 5-PHOSPHATE REDUCTOISOMERASE"/>
    <property type="match status" value="1"/>
</dbReference>
<feature type="binding site" evidence="9">
    <location>
        <position position="17"/>
    </location>
    <ligand>
        <name>NADPH</name>
        <dbReference type="ChEBI" id="CHEBI:57783"/>
    </ligand>
</feature>
<evidence type="ECO:0000259" key="10">
    <source>
        <dbReference type="Pfam" id="PF02670"/>
    </source>
</evidence>
<dbReference type="HAMAP" id="MF_00183">
    <property type="entry name" value="DXP_reductoisom"/>
    <property type="match status" value="1"/>
</dbReference>
<name>A0A150XX94_9BACT</name>
<comment type="pathway">
    <text evidence="1 9">Isoprenoid biosynthesis; isopentenyl diphosphate biosynthesis via DXP pathway; isopentenyl diphosphate from 1-deoxy-D-xylulose 5-phosphate: step 1/6.</text>
</comment>
<dbReference type="PIRSF" id="PIRSF006205">
    <property type="entry name" value="Dxp_reductismrs"/>
    <property type="match status" value="1"/>
</dbReference>
<evidence type="ECO:0000313" key="13">
    <source>
        <dbReference type="EMBL" id="KYG83387.1"/>
    </source>
</evidence>
<dbReference type="EC" id="1.1.1.267" evidence="9"/>
<feature type="binding site" evidence="9">
    <location>
        <position position="43"/>
    </location>
    <ligand>
        <name>NADPH</name>
        <dbReference type="ChEBI" id="CHEBI:57783"/>
    </ligand>
</feature>
<comment type="cofactor">
    <cofactor evidence="9">
        <name>Mg(2+)</name>
        <dbReference type="ChEBI" id="CHEBI:18420"/>
    </cofactor>
    <cofactor evidence="9">
        <name>Mn(2+)</name>
        <dbReference type="ChEBI" id="CHEBI:29035"/>
    </cofactor>
</comment>
<dbReference type="AlphaFoldDB" id="A0A150XX94"/>
<keyword evidence="13" id="KW-0413">Isomerase</keyword>
<dbReference type="STRING" id="296218.AWN68_00845"/>
<dbReference type="OrthoDB" id="9806546at2"/>
<comment type="catalytic activity">
    <reaction evidence="8">
        <text>2-C-methyl-D-erythritol 4-phosphate + NADP(+) = 1-deoxy-D-xylulose 5-phosphate + NADPH + H(+)</text>
        <dbReference type="Rhea" id="RHEA:13717"/>
        <dbReference type="ChEBI" id="CHEBI:15378"/>
        <dbReference type="ChEBI" id="CHEBI:57783"/>
        <dbReference type="ChEBI" id="CHEBI:57792"/>
        <dbReference type="ChEBI" id="CHEBI:58262"/>
        <dbReference type="ChEBI" id="CHEBI:58349"/>
        <dbReference type="EC" id="1.1.1.267"/>
    </reaction>
    <physiologicalReaction direction="right-to-left" evidence="8">
        <dbReference type="Rhea" id="RHEA:13719"/>
    </physiologicalReaction>
</comment>
<comment type="function">
    <text evidence="9">Catalyzes the NADPH-dependent rearrangement and reduction of 1-deoxy-D-xylulose-5-phosphate (DXP) to 2-C-methyl-D-erythritol 4-phosphate (MEP).</text>
</comment>
<dbReference type="SUPFAM" id="SSF69055">
    <property type="entry name" value="1-deoxy-D-xylulose-5-phosphate reductoisomerase, C-terminal domain"/>
    <property type="match status" value="1"/>
</dbReference>
<dbReference type="EMBL" id="LRDB01000001">
    <property type="protein sequence ID" value="KYG83387.1"/>
    <property type="molecule type" value="Genomic_DNA"/>
</dbReference>
<dbReference type="GO" id="GO:0030604">
    <property type="term" value="F:1-deoxy-D-xylulose-5-phosphate reductoisomerase activity"/>
    <property type="evidence" value="ECO:0007669"/>
    <property type="project" value="UniProtKB-UniRule"/>
</dbReference>
<feature type="binding site" evidence="9">
    <location>
        <position position="224"/>
    </location>
    <ligand>
        <name>Mn(2+)</name>
        <dbReference type="ChEBI" id="CHEBI:29035"/>
    </ligand>
</feature>
<dbReference type="SUPFAM" id="SSF51735">
    <property type="entry name" value="NAD(P)-binding Rossmann-fold domains"/>
    <property type="match status" value="1"/>
</dbReference>
<dbReference type="Pfam" id="PF13288">
    <property type="entry name" value="DXPR_C"/>
    <property type="match status" value="1"/>
</dbReference>
<feature type="binding site" evidence="9">
    <location>
        <position position="154"/>
    </location>
    <ligand>
        <name>1-deoxy-D-xylulose 5-phosphate</name>
        <dbReference type="ChEBI" id="CHEBI:57792"/>
    </ligand>
</feature>
<keyword evidence="5 9" id="KW-0560">Oxidoreductase</keyword>
<dbReference type="SUPFAM" id="SSF55347">
    <property type="entry name" value="Glyceraldehyde-3-phosphate dehydrogenase-like, C-terminal domain"/>
    <property type="match status" value="1"/>
</dbReference>
<feature type="binding site" evidence="9">
    <location>
        <position position="155"/>
    </location>
    <ligand>
        <name>Mn(2+)</name>
        <dbReference type="ChEBI" id="CHEBI:29035"/>
    </ligand>
</feature>
<feature type="binding site" evidence="9">
    <location>
        <position position="15"/>
    </location>
    <ligand>
        <name>NADPH</name>
        <dbReference type="ChEBI" id="CHEBI:57783"/>
    </ligand>
</feature>
<feature type="binding site" evidence="9">
    <location>
        <position position="153"/>
    </location>
    <ligand>
        <name>Mn(2+)</name>
        <dbReference type="ChEBI" id="CHEBI:29035"/>
    </ligand>
</feature>
<dbReference type="InterPro" id="IPR013512">
    <property type="entry name" value="DXP_reductoisomerase_N"/>
</dbReference>
<evidence type="ECO:0000256" key="1">
    <source>
        <dbReference type="ARBA" id="ARBA00005094"/>
    </source>
</evidence>
<feature type="binding site" evidence="9">
    <location>
        <position position="179"/>
    </location>
    <ligand>
        <name>1-deoxy-D-xylulose 5-phosphate</name>
        <dbReference type="ChEBI" id="CHEBI:57792"/>
    </ligand>
</feature>
<feature type="domain" description="1-deoxy-D-xylulose 5-phosphate reductoisomerase N-terminal" evidence="10">
    <location>
        <begin position="9"/>
        <end position="135"/>
    </location>
</feature>
<gene>
    <name evidence="9" type="primary">dxr</name>
    <name evidence="13" type="ORF">AWN68_00845</name>
</gene>
<reference evidence="13 14" key="1">
    <citation type="submission" date="2016-01" db="EMBL/GenBank/DDBJ databases">
        <title>Genome sequencing of Roseivirga echinicomitans KMM 6058.</title>
        <authorList>
            <person name="Selvaratnam C."/>
            <person name="Thevarajoo S."/>
            <person name="Goh K.M."/>
            <person name="Ee R."/>
            <person name="Chan K.-G."/>
            <person name="Chong C.S."/>
        </authorList>
    </citation>
    <scope>NUCLEOTIDE SEQUENCE [LARGE SCALE GENOMIC DNA]</scope>
    <source>
        <strain evidence="13 14">KMM 6058</strain>
    </source>
</reference>
<feature type="binding site" evidence="9">
    <location>
        <position position="220"/>
    </location>
    <ligand>
        <name>1-deoxy-D-xylulose 5-phosphate</name>
        <dbReference type="ChEBI" id="CHEBI:57792"/>
    </ligand>
</feature>
<organism evidence="13 14">
    <name type="scientific">Roseivirga echinicomitans</name>
    <dbReference type="NCBI Taxonomy" id="296218"/>
    <lineage>
        <taxon>Bacteria</taxon>
        <taxon>Pseudomonadati</taxon>
        <taxon>Bacteroidota</taxon>
        <taxon>Cytophagia</taxon>
        <taxon>Cytophagales</taxon>
        <taxon>Roseivirgaceae</taxon>
        <taxon>Roseivirga</taxon>
    </lineage>
</organism>
<evidence type="ECO:0000256" key="9">
    <source>
        <dbReference type="HAMAP-Rule" id="MF_00183"/>
    </source>
</evidence>
<dbReference type="PANTHER" id="PTHR30525:SF0">
    <property type="entry name" value="1-DEOXY-D-XYLULOSE 5-PHOSPHATE REDUCTOISOMERASE, CHLOROPLASTIC"/>
    <property type="match status" value="1"/>
</dbReference>
<dbReference type="GO" id="GO:0051484">
    <property type="term" value="P:isopentenyl diphosphate biosynthetic process, methylerythritol 4-phosphate pathway involved in terpenoid biosynthetic process"/>
    <property type="evidence" value="ECO:0007669"/>
    <property type="project" value="TreeGrafter"/>
</dbReference>
<feature type="binding site" evidence="9">
    <location>
        <position position="128"/>
    </location>
    <ligand>
        <name>1-deoxy-D-xylulose 5-phosphate</name>
        <dbReference type="ChEBI" id="CHEBI:57792"/>
    </ligand>
</feature>
<feature type="binding site" evidence="9">
    <location>
        <position position="215"/>
    </location>
    <ligand>
        <name>1-deoxy-D-xylulose 5-phosphate</name>
        <dbReference type="ChEBI" id="CHEBI:57792"/>
    </ligand>
</feature>
<evidence type="ECO:0000256" key="3">
    <source>
        <dbReference type="ARBA" id="ARBA00022723"/>
    </source>
</evidence>
<dbReference type="NCBIfam" id="TIGR00243">
    <property type="entry name" value="Dxr"/>
    <property type="match status" value="1"/>
</dbReference>
<dbReference type="UniPathway" id="UPA00056">
    <property type="reaction ID" value="UER00092"/>
</dbReference>
<dbReference type="FunFam" id="3.40.50.720:FF:000045">
    <property type="entry name" value="1-deoxy-D-xylulose 5-phosphate reductoisomerase"/>
    <property type="match status" value="1"/>
</dbReference>
<protein>
    <recommendedName>
        <fullName evidence="9">1-deoxy-D-xylulose 5-phosphate reductoisomerase</fullName>
        <shortName evidence="9">DXP reductoisomerase</shortName>
        <ecNumber evidence="9">1.1.1.267</ecNumber>
    </recommendedName>
    <alternativeName>
        <fullName evidence="9">1-deoxyxylulose-5-phosphate reductoisomerase</fullName>
    </alternativeName>
    <alternativeName>
        <fullName evidence="9">2-C-methyl-D-erythritol 4-phosphate synthase</fullName>
    </alternativeName>
</protein>
<feature type="binding site" evidence="9">
    <location>
        <position position="224"/>
    </location>
    <ligand>
        <name>1-deoxy-D-xylulose 5-phosphate</name>
        <dbReference type="ChEBI" id="CHEBI:57792"/>
    </ligand>
</feature>
<feature type="binding site" evidence="9">
    <location>
        <position position="202"/>
    </location>
    <ligand>
        <name>1-deoxy-D-xylulose 5-phosphate</name>
        <dbReference type="ChEBI" id="CHEBI:57792"/>
    </ligand>
</feature>
<dbReference type="GO" id="GO:0030145">
    <property type="term" value="F:manganese ion binding"/>
    <property type="evidence" value="ECO:0007669"/>
    <property type="project" value="TreeGrafter"/>
</dbReference>
<evidence type="ECO:0000256" key="4">
    <source>
        <dbReference type="ARBA" id="ARBA00022857"/>
    </source>
</evidence>
<evidence type="ECO:0000256" key="8">
    <source>
        <dbReference type="ARBA" id="ARBA00048543"/>
    </source>
</evidence>
<feature type="binding site" evidence="9">
    <location>
        <position position="127"/>
    </location>
    <ligand>
        <name>NADPH</name>
        <dbReference type="ChEBI" id="CHEBI:57783"/>
    </ligand>
</feature>
<dbReference type="InterPro" id="IPR003821">
    <property type="entry name" value="DXP_reductoisomerase"/>
</dbReference>
<evidence type="ECO:0000259" key="11">
    <source>
        <dbReference type="Pfam" id="PF08436"/>
    </source>
</evidence>
<dbReference type="Proteomes" id="UP000075615">
    <property type="component" value="Unassembled WGS sequence"/>
</dbReference>
<dbReference type="Pfam" id="PF08436">
    <property type="entry name" value="DXP_redisom_C"/>
    <property type="match status" value="1"/>
</dbReference>
<feature type="domain" description="1-deoxy-D-xylulose 5-phosphate reductoisomerase C-terminal" evidence="11">
    <location>
        <begin position="149"/>
        <end position="232"/>
    </location>
</feature>
<feature type="domain" description="DXP reductoisomerase C-terminal" evidence="12">
    <location>
        <begin position="264"/>
        <end position="380"/>
    </location>
</feature>
<comment type="similarity">
    <text evidence="2 9">Belongs to the DXR family.</text>
</comment>
<dbReference type="InterPro" id="IPR013644">
    <property type="entry name" value="DXP_reductoisomerase_C"/>
</dbReference>
<feature type="binding site" evidence="9">
    <location>
        <position position="129"/>
    </location>
    <ligand>
        <name>NADPH</name>
        <dbReference type="ChEBI" id="CHEBI:57783"/>
    </ligand>
</feature>
<dbReference type="GO" id="GO:0016853">
    <property type="term" value="F:isomerase activity"/>
    <property type="evidence" value="ECO:0007669"/>
    <property type="project" value="UniProtKB-KW"/>
</dbReference>
<keyword evidence="7 9" id="KW-0414">Isoprene biosynthesis</keyword>
<feature type="binding site" evidence="9">
    <location>
        <position position="155"/>
    </location>
    <ligand>
        <name>1-deoxy-D-xylulose 5-phosphate</name>
        <dbReference type="ChEBI" id="CHEBI:57792"/>
    </ligand>
</feature>
<dbReference type="GO" id="GO:0070402">
    <property type="term" value="F:NADPH binding"/>
    <property type="evidence" value="ECO:0007669"/>
    <property type="project" value="InterPro"/>
</dbReference>
<proteinExistence type="inferred from homology"/>
<dbReference type="Pfam" id="PF02670">
    <property type="entry name" value="DXP_reductoisom"/>
    <property type="match status" value="1"/>
</dbReference>
<feature type="binding site" evidence="9">
    <location>
        <position position="221"/>
    </location>
    <ligand>
        <name>1-deoxy-D-xylulose 5-phosphate</name>
        <dbReference type="ChEBI" id="CHEBI:57792"/>
    </ligand>
</feature>
<dbReference type="InterPro" id="IPR036291">
    <property type="entry name" value="NAD(P)-bd_dom_sf"/>
</dbReference>
<dbReference type="RefSeq" id="WP_068410123.1">
    <property type="nucleotide sequence ID" value="NZ_LRDB01000001.1"/>
</dbReference>
<evidence type="ECO:0000256" key="5">
    <source>
        <dbReference type="ARBA" id="ARBA00023002"/>
    </source>
</evidence>
<sequence>MEEIKKKHIAILGSTGSIGTQALEVIQANPDRFQVEVLTAQNNCDLLIEQAIAFKPNAVVIGNENHYDKVFDALDRLDIKVYAGENALSSVVQMDSIDLVLTALVGYAGLKPTIKAIESGKPIALANKETMVVAGELVTALAEQHGVNIYPVDSEHSAIFQCLVGEFHNPIEKIILTASGGPFRGKDTNFLKTVTKEQALKHPNWDMGAKITIDSASLMNKGLEVIEAKWLFNLKQEQIEVIVHPQSIIHSIVQFEDGSMKAQMGLPDMKLPIQFAMTYPERIKTDFPRFDFLNYPALTFEQADTKTFRNLALAFEALKQGGNMSCILNAANEVAVEKFLKDEISFLGMSDVVEACMQKVSFVKRPTYEDYVFTDEETRKIAFEHII</sequence>
<keyword evidence="14" id="KW-1185">Reference proteome</keyword>
<keyword evidence="3 9" id="KW-0479">Metal-binding</keyword>
<feature type="binding site" evidence="9">
    <location>
        <position position="208"/>
    </location>
    <ligand>
        <name>NADPH</name>
        <dbReference type="ChEBI" id="CHEBI:57783"/>
    </ligand>
</feature>
<comment type="caution">
    <text evidence="13">The sequence shown here is derived from an EMBL/GenBank/DDBJ whole genome shotgun (WGS) entry which is preliminary data.</text>
</comment>
<dbReference type="Gene3D" id="3.40.50.720">
    <property type="entry name" value="NAD(P)-binding Rossmann-like Domain"/>
    <property type="match status" value="1"/>
</dbReference>
<accession>A0A150XX94</accession>
<evidence type="ECO:0000256" key="2">
    <source>
        <dbReference type="ARBA" id="ARBA00006825"/>
    </source>
</evidence>
<keyword evidence="4 9" id="KW-0521">NADP</keyword>
<evidence type="ECO:0000256" key="7">
    <source>
        <dbReference type="ARBA" id="ARBA00023229"/>
    </source>
</evidence>
<dbReference type="InterPro" id="IPR036169">
    <property type="entry name" value="DXPR_C_sf"/>
</dbReference>
<keyword evidence="9" id="KW-0460">Magnesium</keyword>
<evidence type="ECO:0000313" key="14">
    <source>
        <dbReference type="Proteomes" id="UP000075615"/>
    </source>
</evidence>
<keyword evidence="6 9" id="KW-0464">Manganese</keyword>